<keyword evidence="4" id="KW-0560">Oxidoreductase</keyword>
<organism evidence="9 10">
    <name type="scientific">Hymenoscyphus albidus</name>
    <dbReference type="NCBI Taxonomy" id="595503"/>
    <lineage>
        <taxon>Eukaryota</taxon>
        <taxon>Fungi</taxon>
        <taxon>Dikarya</taxon>
        <taxon>Ascomycota</taxon>
        <taxon>Pezizomycotina</taxon>
        <taxon>Leotiomycetes</taxon>
        <taxon>Helotiales</taxon>
        <taxon>Helotiaceae</taxon>
        <taxon>Hymenoscyphus</taxon>
    </lineage>
</organism>
<keyword evidence="7" id="KW-0349">Heme</keyword>
<dbReference type="PANTHER" id="PTHR24305">
    <property type="entry name" value="CYTOCHROME P450"/>
    <property type="match status" value="1"/>
</dbReference>
<keyword evidence="8" id="KW-1133">Transmembrane helix</keyword>
<dbReference type="PRINTS" id="PR00385">
    <property type="entry name" value="P450"/>
</dbReference>
<keyword evidence="8" id="KW-0472">Membrane</keyword>
<feature type="transmembrane region" description="Helical" evidence="8">
    <location>
        <begin position="6"/>
        <end position="23"/>
    </location>
</feature>
<comment type="similarity">
    <text evidence="2">Belongs to the cytochrome P450 family.</text>
</comment>
<comment type="cofactor">
    <cofactor evidence="1 7">
        <name>heme</name>
        <dbReference type="ChEBI" id="CHEBI:30413"/>
    </cofactor>
</comment>
<dbReference type="CDD" id="cd11061">
    <property type="entry name" value="CYP67-like"/>
    <property type="match status" value="1"/>
</dbReference>
<dbReference type="PRINTS" id="PR00463">
    <property type="entry name" value="EP450I"/>
</dbReference>
<evidence type="ECO:0000256" key="5">
    <source>
        <dbReference type="ARBA" id="ARBA00023004"/>
    </source>
</evidence>
<dbReference type="InterPro" id="IPR036396">
    <property type="entry name" value="Cyt_P450_sf"/>
</dbReference>
<dbReference type="InterPro" id="IPR002401">
    <property type="entry name" value="Cyt_P450_E_grp-I"/>
</dbReference>
<evidence type="ECO:0000313" key="9">
    <source>
        <dbReference type="EMBL" id="CAG8976987.1"/>
    </source>
</evidence>
<evidence type="ECO:0000256" key="2">
    <source>
        <dbReference type="ARBA" id="ARBA00010617"/>
    </source>
</evidence>
<feature type="binding site" description="axial binding residue" evidence="7">
    <location>
        <position position="474"/>
    </location>
    <ligand>
        <name>heme</name>
        <dbReference type="ChEBI" id="CHEBI:30413"/>
    </ligand>
    <ligandPart>
        <name>Fe</name>
        <dbReference type="ChEBI" id="CHEBI:18248"/>
    </ligandPart>
</feature>
<keyword evidence="3 7" id="KW-0479">Metal-binding</keyword>
<dbReference type="GO" id="GO:0016705">
    <property type="term" value="F:oxidoreductase activity, acting on paired donors, with incorporation or reduction of molecular oxygen"/>
    <property type="evidence" value="ECO:0007669"/>
    <property type="project" value="InterPro"/>
</dbReference>
<evidence type="ECO:0000256" key="8">
    <source>
        <dbReference type="SAM" id="Phobius"/>
    </source>
</evidence>
<accession>A0A9N9LQY8</accession>
<evidence type="ECO:0000256" key="1">
    <source>
        <dbReference type="ARBA" id="ARBA00001971"/>
    </source>
</evidence>
<evidence type="ECO:0000256" key="7">
    <source>
        <dbReference type="PIRSR" id="PIRSR602401-1"/>
    </source>
</evidence>
<dbReference type="Pfam" id="PF00067">
    <property type="entry name" value="p450"/>
    <property type="match status" value="2"/>
</dbReference>
<keyword evidence="5 7" id="KW-0408">Iron</keyword>
<feature type="transmembrane region" description="Helical" evidence="8">
    <location>
        <begin position="35"/>
        <end position="53"/>
    </location>
</feature>
<dbReference type="Proteomes" id="UP000701801">
    <property type="component" value="Unassembled WGS sequence"/>
</dbReference>
<dbReference type="AlphaFoldDB" id="A0A9N9LQY8"/>
<reference evidence="9" key="1">
    <citation type="submission" date="2021-07" db="EMBL/GenBank/DDBJ databases">
        <authorList>
            <person name="Durling M."/>
        </authorList>
    </citation>
    <scope>NUCLEOTIDE SEQUENCE</scope>
</reference>
<protein>
    <submittedName>
        <fullName evidence="9">Uncharacterized protein</fullName>
    </submittedName>
</protein>
<dbReference type="OrthoDB" id="6692864at2759"/>
<feature type="transmembrane region" description="Helical" evidence="8">
    <location>
        <begin position="65"/>
        <end position="83"/>
    </location>
</feature>
<sequence>MDLQVIGVAGAALGGASHLGYFIDGEHHKNAPHYVTAALTVPAFIFLGFVRTLGQNAFVEAARATSVAVISYAGALCLSMAIYRTFFHRLRNFPGPLALKVTKFAHLYNIMKAEHAPRDFEFRDKLHSEFGEFVRIGPNELSISAPEALVKILGPGSKCTKGEYYDDIAVGSNSLHYERSKELHGIRRKVWDRAFSAKSLRGYEGRMLKYADQLIEQFRSHKGKAINAADWFAFYSFDIMGDMAFGAPYDMLLDGKPNPMATIVQQGSVILGPSGPIPWILPILNSIPGAAKSIKYEPESPDLFTYLLEAEKIGSHPIHKDPKWLVGDSTLVIGAGTDTTTITFSYLFYYLARYPEVQEKLFQELKQYYHPGTDAEFRDLANAPYLNGVIMEVLRLNPPVPGGILRKTPSEGITVGDTFIPGGVTVSACLWTISRLESCYEKPLEFVPERWGEKPEMVLNKNAFAAFSLGPMACVGRQFAMMELRNLTSRIISEFSVQFAPGEDGSAIMNEWHESFTMHVESLMLQFKRRDENF</sequence>
<dbReference type="Gene3D" id="1.10.630.10">
    <property type="entry name" value="Cytochrome P450"/>
    <property type="match status" value="1"/>
</dbReference>
<proteinExistence type="inferred from homology"/>
<evidence type="ECO:0000256" key="6">
    <source>
        <dbReference type="ARBA" id="ARBA00023033"/>
    </source>
</evidence>
<name>A0A9N9LQY8_9HELO</name>
<dbReference type="InterPro" id="IPR050121">
    <property type="entry name" value="Cytochrome_P450_monoxygenase"/>
</dbReference>
<dbReference type="InterPro" id="IPR001128">
    <property type="entry name" value="Cyt_P450"/>
</dbReference>
<evidence type="ECO:0000256" key="3">
    <source>
        <dbReference type="ARBA" id="ARBA00022723"/>
    </source>
</evidence>
<comment type="caution">
    <text evidence="9">The sequence shown here is derived from an EMBL/GenBank/DDBJ whole genome shotgun (WGS) entry which is preliminary data.</text>
</comment>
<dbReference type="GO" id="GO:0004497">
    <property type="term" value="F:monooxygenase activity"/>
    <property type="evidence" value="ECO:0007669"/>
    <property type="project" value="UniProtKB-KW"/>
</dbReference>
<gene>
    <name evidence="9" type="ORF">HYALB_00009781</name>
</gene>
<dbReference type="GO" id="GO:0005506">
    <property type="term" value="F:iron ion binding"/>
    <property type="evidence" value="ECO:0007669"/>
    <property type="project" value="InterPro"/>
</dbReference>
<dbReference type="GO" id="GO:0020037">
    <property type="term" value="F:heme binding"/>
    <property type="evidence" value="ECO:0007669"/>
    <property type="project" value="InterPro"/>
</dbReference>
<evidence type="ECO:0000256" key="4">
    <source>
        <dbReference type="ARBA" id="ARBA00023002"/>
    </source>
</evidence>
<dbReference type="EMBL" id="CAJVRM010000199">
    <property type="protein sequence ID" value="CAG8976987.1"/>
    <property type="molecule type" value="Genomic_DNA"/>
</dbReference>
<dbReference type="PANTHER" id="PTHR24305:SF187">
    <property type="entry name" value="P450, PUTATIVE (EUROFUNG)-RELATED"/>
    <property type="match status" value="1"/>
</dbReference>
<evidence type="ECO:0000313" key="10">
    <source>
        <dbReference type="Proteomes" id="UP000701801"/>
    </source>
</evidence>
<keyword evidence="8" id="KW-0812">Transmembrane</keyword>
<keyword evidence="10" id="KW-1185">Reference proteome</keyword>
<dbReference type="SUPFAM" id="SSF48264">
    <property type="entry name" value="Cytochrome P450"/>
    <property type="match status" value="1"/>
</dbReference>
<keyword evidence="6" id="KW-0503">Monooxygenase</keyword>